<dbReference type="OrthoDB" id="3636481at2759"/>
<sequence>MEGVNEDQASSPSSHQHPDKDVFPFFRLPRELRDNIYDLALVPRSDFTIQNPRPQRWGPPMSQEAFTPTNATTPAMATTSGVPAWFTNEYAQDNVPIFPHADIRPPPGAFLSPFLSYDELVRLRPSLHASVNFRANVNLLLTNKTVKNEYEARAKLALTLVLKDHENYAFHRVKLPPPALKVKHAKFTIIFFCHDCRMLPHFGPNTCQAAVESARHRLWIENLLPQLTELKTLTIDALLCFQGWTPADKSKLLCEEVLEDRIPKFYGMDKFTRLTLSKYDFTAQPDLQGERVKVLEWTPKGGEVKVGEKKEEEKMKDDTEGPVKEKTKTKTGTGTVNAHGEEDDDGDGDADVDGDDDGNEASGEDEDEDGTEAMNVDEADANDAGNEEDEYDAALYGLSA</sequence>
<dbReference type="Proteomes" id="UP000799767">
    <property type="component" value="Unassembled WGS sequence"/>
</dbReference>
<name>A0A6A6PQF4_9PEZI</name>
<proteinExistence type="predicted"/>
<dbReference type="GeneID" id="54478232"/>
<organism evidence="2 3">
    <name type="scientific">Neohortaea acidophila</name>
    <dbReference type="NCBI Taxonomy" id="245834"/>
    <lineage>
        <taxon>Eukaryota</taxon>
        <taxon>Fungi</taxon>
        <taxon>Dikarya</taxon>
        <taxon>Ascomycota</taxon>
        <taxon>Pezizomycotina</taxon>
        <taxon>Dothideomycetes</taxon>
        <taxon>Dothideomycetidae</taxon>
        <taxon>Mycosphaerellales</taxon>
        <taxon>Teratosphaeriaceae</taxon>
        <taxon>Neohortaea</taxon>
    </lineage>
</organism>
<accession>A0A6A6PQF4</accession>
<feature type="compositionally biased region" description="Acidic residues" evidence="1">
    <location>
        <begin position="341"/>
        <end position="392"/>
    </location>
</feature>
<reference evidence="2" key="1">
    <citation type="journal article" date="2020" name="Stud. Mycol.">
        <title>101 Dothideomycetes genomes: a test case for predicting lifestyles and emergence of pathogens.</title>
        <authorList>
            <person name="Haridas S."/>
            <person name="Albert R."/>
            <person name="Binder M."/>
            <person name="Bloem J."/>
            <person name="Labutti K."/>
            <person name="Salamov A."/>
            <person name="Andreopoulos B."/>
            <person name="Baker S."/>
            <person name="Barry K."/>
            <person name="Bills G."/>
            <person name="Bluhm B."/>
            <person name="Cannon C."/>
            <person name="Castanera R."/>
            <person name="Culley D."/>
            <person name="Daum C."/>
            <person name="Ezra D."/>
            <person name="Gonzalez J."/>
            <person name="Henrissat B."/>
            <person name="Kuo A."/>
            <person name="Liang C."/>
            <person name="Lipzen A."/>
            <person name="Lutzoni F."/>
            <person name="Magnuson J."/>
            <person name="Mondo S."/>
            <person name="Nolan M."/>
            <person name="Ohm R."/>
            <person name="Pangilinan J."/>
            <person name="Park H.-J."/>
            <person name="Ramirez L."/>
            <person name="Alfaro M."/>
            <person name="Sun H."/>
            <person name="Tritt A."/>
            <person name="Yoshinaga Y."/>
            <person name="Zwiers L.-H."/>
            <person name="Turgeon B."/>
            <person name="Goodwin S."/>
            <person name="Spatafora J."/>
            <person name="Crous P."/>
            <person name="Grigoriev I."/>
        </authorList>
    </citation>
    <scope>NUCLEOTIDE SEQUENCE</scope>
    <source>
        <strain evidence="2">CBS 113389</strain>
    </source>
</reference>
<dbReference type="EMBL" id="MU001636">
    <property type="protein sequence ID" value="KAF2482340.1"/>
    <property type="molecule type" value="Genomic_DNA"/>
</dbReference>
<keyword evidence="3" id="KW-1185">Reference proteome</keyword>
<evidence type="ECO:0000313" key="2">
    <source>
        <dbReference type="EMBL" id="KAF2482340.1"/>
    </source>
</evidence>
<gene>
    <name evidence="2" type="ORF">BDY17DRAFT_324629</name>
</gene>
<feature type="region of interest" description="Disordered" evidence="1">
    <location>
        <begin position="305"/>
        <end position="400"/>
    </location>
</feature>
<protein>
    <submittedName>
        <fullName evidence="2">Uncharacterized protein</fullName>
    </submittedName>
</protein>
<evidence type="ECO:0000313" key="3">
    <source>
        <dbReference type="Proteomes" id="UP000799767"/>
    </source>
</evidence>
<evidence type="ECO:0000256" key="1">
    <source>
        <dbReference type="SAM" id="MobiDB-lite"/>
    </source>
</evidence>
<feature type="region of interest" description="Disordered" evidence="1">
    <location>
        <begin position="1"/>
        <end position="21"/>
    </location>
</feature>
<dbReference type="RefSeq" id="XP_033588910.1">
    <property type="nucleotide sequence ID" value="XM_033737230.1"/>
</dbReference>
<dbReference type="AlphaFoldDB" id="A0A6A6PQF4"/>
<feature type="compositionally biased region" description="Basic and acidic residues" evidence="1">
    <location>
        <begin position="305"/>
        <end position="328"/>
    </location>
</feature>